<feature type="non-terminal residue" evidence="7">
    <location>
        <position position="1"/>
    </location>
</feature>
<dbReference type="InterPro" id="IPR045864">
    <property type="entry name" value="aa-tRNA-synth_II/BPL/LPL"/>
</dbReference>
<dbReference type="GO" id="GO:0004826">
    <property type="term" value="F:phenylalanine-tRNA ligase activity"/>
    <property type="evidence" value="ECO:0007669"/>
    <property type="project" value="UniProtKB-EC"/>
</dbReference>
<dbReference type="GO" id="GO:0043039">
    <property type="term" value="P:tRNA aminoacylation"/>
    <property type="evidence" value="ECO:0007669"/>
    <property type="project" value="InterPro"/>
</dbReference>
<organism evidence="7 8">
    <name type="scientific">Fusicatenibacter saccharivorans</name>
    <dbReference type="NCBI Taxonomy" id="1150298"/>
    <lineage>
        <taxon>Bacteria</taxon>
        <taxon>Bacillati</taxon>
        <taxon>Bacillota</taxon>
        <taxon>Clostridia</taxon>
        <taxon>Lachnospirales</taxon>
        <taxon>Lachnospiraceae</taxon>
        <taxon>Fusicatenibacter</taxon>
    </lineage>
</organism>
<evidence type="ECO:0000256" key="2">
    <source>
        <dbReference type="ARBA" id="ARBA00022741"/>
    </source>
</evidence>
<reference evidence="7" key="1">
    <citation type="submission" date="2022-01" db="EMBL/GenBank/DDBJ databases">
        <title>Collection of gut derived symbiotic bacterial strains cultured from healthy donors.</title>
        <authorList>
            <person name="Lin H."/>
            <person name="Kohout C."/>
            <person name="Waligurski E."/>
            <person name="Pamer E.G."/>
        </authorList>
    </citation>
    <scope>NUCLEOTIDE SEQUENCE</scope>
    <source>
        <strain evidence="7">DFI.5.49</strain>
    </source>
</reference>
<evidence type="ECO:0000313" key="7">
    <source>
        <dbReference type="EMBL" id="MCG4767430.1"/>
    </source>
</evidence>
<dbReference type="Proteomes" id="UP001199915">
    <property type="component" value="Unassembled WGS sequence"/>
</dbReference>
<keyword evidence="2" id="KW-0547">Nucleotide-binding</keyword>
<evidence type="ECO:0000256" key="5">
    <source>
        <dbReference type="ARBA" id="ARBA00023146"/>
    </source>
</evidence>
<dbReference type="GO" id="GO:0000049">
    <property type="term" value="F:tRNA binding"/>
    <property type="evidence" value="ECO:0007669"/>
    <property type="project" value="InterPro"/>
</dbReference>
<dbReference type="EC" id="6.1.1.20" evidence="7"/>
<proteinExistence type="predicted"/>
<keyword evidence="3" id="KW-0067">ATP-binding</keyword>
<dbReference type="GO" id="GO:0005524">
    <property type="term" value="F:ATP binding"/>
    <property type="evidence" value="ECO:0007669"/>
    <property type="project" value="UniProtKB-KW"/>
</dbReference>
<sequence length="82" mass="8797">FPFTEPSVEVDVSCFACGGCGCRLCKGTGWIEVLGAGIVNKKVLENCGIDSEEYSGLAFGIGIERLAMLKYGINNIKLLYQS</sequence>
<evidence type="ECO:0000256" key="3">
    <source>
        <dbReference type="ARBA" id="ARBA00022840"/>
    </source>
</evidence>
<evidence type="ECO:0000259" key="6">
    <source>
        <dbReference type="Pfam" id="PF01409"/>
    </source>
</evidence>
<keyword evidence="4" id="KW-0648">Protein biosynthesis</keyword>
<feature type="domain" description="Phenylalanyl-tRNA synthetase" evidence="6">
    <location>
        <begin position="1"/>
        <end position="81"/>
    </location>
</feature>
<comment type="caution">
    <text evidence="7">The sequence shown here is derived from an EMBL/GenBank/DDBJ whole genome shotgun (WGS) entry which is preliminary data.</text>
</comment>
<dbReference type="SUPFAM" id="SSF55681">
    <property type="entry name" value="Class II aaRS and biotin synthetases"/>
    <property type="match status" value="1"/>
</dbReference>
<dbReference type="AlphaFoldDB" id="A0AAE3F5D6"/>
<feature type="non-terminal residue" evidence="7">
    <location>
        <position position="82"/>
    </location>
</feature>
<name>A0AAE3F5D6_9FIRM</name>
<dbReference type="Gene3D" id="3.30.930.10">
    <property type="entry name" value="Bira Bifunctional Protein, Domain 2"/>
    <property type="match status" value="1"/>
</dbReference>
<dbReference type="InterPro" id="IPR002319">
    <property type="entry name" value="Phenylalanyl-tRNA_Synthase"/>
</dbReference>
<dbReference type="GO" id="GO:0140096">
    <property type="term" value="F:catalytic activity, acting on a protein"/>
    <property type="evidence" value="ECO:0007669"/>
    <property type="project" value="UniProtKB-ARBA"/>
</dbReference>
<dbReference type="Pfam" id="PF01409">
    <property type="entry name" value="tRNA-synt_2d"/>
    <property type="match status" value="1"/>
</dbReference>
<dbReference type="EMBL" id="JAKNFS010000118">
    <property type="protein sequence ID" value="MCG4767430.1"/>
    <property type="molecule type" value="Genomic_DNA"/>
</dbReference>
<accession>A0AAE3F5D6</accession>
<evidence type="ECO:0000256" key="4">
    <source>
        <dbReference type="ARBA" id="ARBA00022917"/>
    </source>
</evidence>
<dbReference type="GO" id="GO:0016740">
    <property type="term" value="F:transferase activity"/>
    <property type="evidence" value="ECO:0007669"/>
    <property type="project" value="UniProtKB-ARBA"/>
</dbReference>
<keyword evidence="1 7" id="KW-0436">Ligase</keyword>
<protein>
    <submittedName>
        <fullName evidence="7">Phenylalanine--tRNA ligase subunit alpha</fullName>
        <ecNumber evidence="7">6.1.1.20</ecNumber>
    </submittedName>
</protein>
<dbReference type="GO" id="GO:0006412">
    <property type="term" value="P:translation"/>
    <property type="evidence" value="ECO:0007669"/>
    <property type="project" value="UniProtKB-KW"/>
</dbReference>
<evidence type="ECO:0000313" key="8">
    <source>
        <dbReference type="Proteomes" id="UP001199915"/>
    </source>
</evidence>
<gene>
    <name evidence="7" type="primary">pheS</name>
    <name evidence="7" type="ORF">L0N21_18340</name>
</gene>
<keyword evidence="5" id="KW-0030">Aminoacyl-tRNA synthetase</keyword>
<evidence type="ECO:0000256" key="1">
    <source>
        <dbReference type="ARBA" id="ARBA00022598"/>
    </source>
</evidence>